<keyword evidence="8 10" id="KW-0496">Mitochondrion</keyword>
<feature type="transmembrane region" description="Helical" evidence="9">
    <location>
        <begin position="242"/>
        <end position="267"/>
    </location>
</feature>
<name>B1B1Y0_9BILA</name>
<evidence type="ECO:0000256" key="5">
    <source>
        <dbReference type="ARBA" id="ARBA00022989"/>
    </source>
</evidence>
<feature type="transmembrane region" description="Helical" evidence="9">
    <location>
        <begin position="73"/>
        <end position="95"/>
    </location>
</feature>
<evidence type="ECO:0000256" key="1">
    <source>
        <dbReference type="ARBA" id="ARBA00004141"/>
    </source>
</evidence>
<dbReference type="PANTHER" id="PTHR11432">
    <property type="entry name" value="NADH DEHYDROGENASE SUBUNIT 1"/>
    <property type="match status" value="1"/>
</dbReference>
<keyword evidence="7" id="KW-0520">NAD</keyword>
<dbReference type="HAMAP" id="MF_01350">
    <property type="entry name" value="NDH1_NuoH"/>
    <property type="match status" value="1"/>
</dbReference>
<feature type="transmembrane region" description="Helical" evidence="9">
    <location>
        <begin position="287"/>
        <end position="304"/>
    </location>
</feature>
<keyword evidence="8" id="KW-0830">Ubiquinone</keyword>
<evidence type="ECO:0000256" key="6">
    <source>
        <dbReference type="ARBA" id="ARBA00023136"/>
    </source>
</evidence>
<evidence type="ECO:0000313" key="10">
    <source>
        <dbReference type="EMBL" id="BAG12595.1"/>
    </source>
</evidence>
<gene>
    <name evidence="10" type="primary">nad1</name>
</gene>
<feature type="transmembrane region" description="Helical" evidence="9">
    <location>
        <begin position="102"/>
        <end position="124"/>
    </location>
</feature>
<proteinExistence type="inferred from homology"/>
<comment type="similarity">
    <text evidence="2 7">Belongs to the complex I subunit 1 family.</text>
</comment>
<dbReference type="PANTHER" id="PTHR11432:SF3">
    <property type="entry name" value="NADH-UBIQUINONE OXIDOREDUCTASE CHAIN 1"/>
    <property type="match status" value="1"/>
</dbReference>
<dbReference type="EC" id="7.1.1.2" evidence="8"/>
<comment type="catalytic activity">
    <reaction evidence="8">
        <text>a ubiquinone + NADH + 5 H(+)(in) = a ubiquinol + NAD(+) + 4 H(+)(out)</text>
        <dbReference type="Rhea" id="RHEA:29091"/>
        <dbReference type="Rhea" id="RHEA-COMP:9565"/>
        <dbReference type="Rhea" id="RHEA-COMP:9566"/>
        <dbReference type="ChEBI" id="CHEBI:15378"/>
        <dbReference type="ChEBI" id="CHEBI:16389"/>
        <dbReference type="ChEBI" id="CHEBI:17976"/>
        <dbReference type="ChEBI" id="CHEBI:57540"/>
        <dbReference type="ChEBI" id="CHEBI:57945"/>
        <dbReference type="EC" id="7.1.1.2"/>
    </reaction>
</comment>
<evidence type="ECO:0000256" key="4">
    <source>
        <dbReference type="ARBA" id="ARBA00022692"/>
    </source>
</evidence>
<sequence length="305" mass="34252">MLLTSISFIIQAATALLAVAFFTLLERKVLSYIQLRKGPNKPGLVGLPAPLADAGKLALKEVTIPTFSNLLPYYLAPVFGLFLAFIFWILIVSFFGSMSFKFSVMFFLAVSSLSVYSTMVSGWASNSKYALLGALRAVAQTISYEVSMALIMISAILTLKSLDFHIMDINQSKFWVVFLLWQCSFVWLVSTMAGTNRSPFDFAEGESEIVSGFNIEYSAGTFALIFMAEYMNIIFMSVLTSILFFGSSSVIIFLSKSLFFMFCFLWSRGSLPRFRYDQLMDLTWKGFLPFILSFLMVLVSLVFLM</sequence>
<dbReference type="GO" id="GO:0005743">
    <property type="term" value="C:mitochondrial inner membrane"/>
    <property type="evidence" value="ECO:0007669"/>
    <property type="project" value="UniProtKB-SubCell"/>
</dbReference>
<organism evidence="10">
    <name type="scientific">Loxosomella aloxiata</name>
    <dbReference type="NCBI Taxonomy" id="393182"/>
    <lineage>
        <taxon>Eukaryota</taxon>
        <taxon>Metazoa</taxon>
        <taxon>Spiralia</taxon>
        <taxon>Lophotrochozoa</taxon>
        <taxon>Entoprocta</taxon>
        <taxon>Loxosomatidae</taxon>
        <taxon>Loxosomella</taxon>
    </lineage>
</organism>
<evidence type="ECO:0000256" key="8">
    <source>
        <dbReference type="RuleBase" id="RU000473"/>
    </source>
</evidence>
<keyword evidence="6 9" id="KW-0472">Membrane</keyword>
<evidence type="ECO:0000256" key="9">
    <source>
        <dbReference type="SAM" id="Phobius"/>
    </source>
</evidence>
<keyword evidence="4 7" id="KW-0812">Transmembrane</keyword>
<dbReference type="GO" id="GO:0008137">
    <property type="term" value="F:NADH dehydrogenase (ubiquinone) activity"/>
    <property type="evidence" value="ECO:0007669"/>
    <property type="project" value="UniProtKB-EC"/>
</dbReference>
<evidence type="ECO:0000256" key="3">
    <source>
        <dbReference type="ARBA" id="ARBA00021009"/>
    </source>
</evidence>
<dbReference type="InterPro" id="IPR001694">
    <property type="entry name" value="NADH_UbQ_OxRdtase_su1/FPO"/>
</dbReference>
<accession>B1B1Y0</accession>
<dbReference type="AlphaFoldDB" id="B1B1Y0"/>
<comment type="subcellular location">
    <subcellularLocation>
        <location evidence="1">Membrane</location>
        <topology evidence="1">Multi-pass membrane protein</topology>
    </subcellularLocation>
    <subcellularLocation>
        <location evidence="7">Mitochondrion inner membrane</location>
        <topology evidence="7">Multi-pass membrane protein</topology>
    </subcellularLocation>
</comment>
<protein>
    <recommendedName>
        <fullName evidence="3 8">NADH-ubiquinone oxidoreductase chain 1</fullName>
        <ecNumber evidence="8">7.1.1.2</ecNumber>
    </recommendedName>
</protein>
<keyword evidence="5 9" id="KW-1133">Transmembrane helix</keyword>
<dbReference type="PROSITE" id="PS00668">
    <property type="entry name" value="COMPLEX1_ND1_2"/>
    <property type="match status" value="1"/>
</dbReference>
<dbReference type="InterPro" id="IPR018086">
    <property type="entry name" value="NADH_UbQ_OxRdtase_su1_CS"/>
</dbReference>
<dbReference type="GO" id="GO:0003954">
    <property type="term" value="F:NADH dehydrogenase activity"/>
    <property type="evidence" value="ECO:0007669"/>
    <property type="project" value="TreeGrafter"/>
</dbReference>
<reference evidence="10" key="1">
    <citation type="journal article" date="2008" name="Mol. Phylogenet. Evol.">
        <title>Complete nucleotide sequences of mitochondrial genomes of two solitary entoprocts, Loxocorone allax and Loxosomella aloxiata: Implications for lophotrochozoan phylogeny.</title>
        <authorList>
            <person name="Yokobori S."/>
            <person name="Iseto T."/>
            <person name="Asakawa S."/>
            <person name="Sasaki T."/>
            <person name="Shimizu N."/>
            <person name="Yamagishi A."/>
            <person name="Oshima T."/>
            <person name="Hirose E."/>
        </authorList>
    </citation>
    <scope>NUCLEOTIDE SEQUENCE</scope>
</reference>
<evidence type="ECO:0000256" key="7">
    <source>
        <dbReference type="RuleBase" id="RU000471"/>
    </source>
</evidence>
<geneLocation type="mitochondrion" evidence="10"/>
<dbReference type="EMBL" id="AB264800">
    <property type="protein sequence ID" value="BAG12595.1"/>
    <property type="molecule type" value="Genomic_DNA"/>
</dbReference>
<evidence type="ECO:0000256" key="2">
    <source>
        <dbReference type="ARBA" id="ARBA00010535"/>
    </source>
</evidence>
<feature type="transmembrane region" description="Helical" evidence="9">
    <location>
        <begin position="144"/>
        <end position="162"/>
    </location>
</feature>
<dbReference type="GO" id="GO:0009060">
    <property type="term" value="P:aerobic respiration"/>
    <property type="evidence" value="ECO:0007669"/>
    <property type="project" value="TreeGrafter"/>
</dbReference>
<feature type="transmembrane region" description="Helical" evidence="9">
    <location>
        <begin position="174"/>
        <end position="195"/>
    </location>
</feature>
<dbReference type="Pfam" id="PF00146">
    <property type="entry name" value="NADHdh"/>
    <property type="match status" value="1"/>
</dbReference>
<feature type="transmembrane region" description="Helical" evidence="9">
    <location>
        <begin position="215"/>
        <end position="235"/>
    </location>
</feature>